<dbReference type="EMBL" id="BJNP01000018">
    <property type="protein sequence ID" value="GEC72307.1"/>
    <property type="molecule type" value="Genomic_DNA"/>
</dbReference>
<dbReference type="EC" id="2.1.1.80" evidence="2"/>
<dbReference type="SUPFAM" id="SSF47757">
    <property type="entry name" value="Chemotaxis receptor methyltransferase CheR, N-terminal domain"/>
    <property type="match status" value="1"/>
</dbReference>
<dbReference type="InterPro" id="IPR022641">
    <property type="entry name" value="CheR_N"/>
</dbReference>
<name>A0A4Y4AZJ1_9FLAO</name>
<evidence type="ECO:0000256" key="7">
    <source>
        <dbReference type="SAM" id="Coils"/>
    </source>
</evidence>
<dbReference type="Pfam" id="PF01739">
    <property type="entry name" value="CheR"/>
    <property type="match status" value="1"/>
</dbReference>
<keyword evidence="7" id="KW-0175">Coiled coil</keyword>
<dbReference type="InterPro" id="IPR029063">
    <property type="entry name" value="SAM-dependent_MTases_sf"/>
</dbReference>
<dbReference type="SUPFAM" id="SSF47384">
    <property type="entry name" value="Homodimeric domain of signal transducing histidine kinase"/>
    <property type="match status" value="1"/>
</dbReference>
<dbReference type="GO" id="GO:0006935">
    <property type="term" value="P:chemotaxis"/>
    <property type="evidence" value="ECO:0007669"/>
    <property type="project" value="InterPro"/>
</dbReference>
<feature type="domain" description="Histidine kinase" evidence="8">
    <location>
        <begin position="832"/>
        <end position="1058"/>
    </location>
</feature>
<keyword evidence="3" id="KW-0489">Methyltransferase</keyword>
<dbReference type="Pfam" id="PF02518">
    <property type="entry name" value="HATPase_c"/>
    <property type="match status" value="1"/>
</dbReference>
<feature type="domain" description="CheR-type methyltransferase" evidence="10">
    <location>
        <begin position="208"/>
        <end position="483"/>
    </location>
</feature>
<dbReference type="GO" id="GO:0005737">
    <property type="term" value="C:cytoplasm"/>
    <property type="evidence" value="ECO:0007669"/>
    <property type="project" value="InterPro"/>
</dbReference>
<dbReference type="RefSeq" id="WP_073246652.1">
    <property type="nucleotide sequence ID" value="NZ_BJNP01000018.1"/>
</dbReference>
<feature type="domain" description="CheB-type methylesterase" evidence="9">
    <location>
        <begin position="12"/>
        <end position="196"/>
    </location>
</feature>
<dbReference type="GO" id="GO:0000156">
    <property type="term" value="F:phosphorelay response regulator activity"/>
    <property type="evidence" value="ECO:0007669"/>
    <property type="project" value="InterPro"/>
</dbReference>
<dbReference type="InterPro" id="IPR022642">
    <property type="entry name" value="CheR_C"/>
</dbReference>
<evidence type="ECO:0000259" key="10">
    <source>
        <dbReference type="PROSITE" id="PS50123"/>
    </source>
</evidence>
<evidence type="ECO:0000259" key="8">
    <source>
        <dbReference type="PROSITE" id="PS50109"/>
    </source>
</evidence>
<dbReference type="GO" id="GO:0000155">
    <property type="term" value="F:phosphorelay sensor kinase activity"/>
    <property type="evidence" value="ECO:0007669"/>
    <property type="project" value="InterPro"/>
</dbReference>
<evidence type="ECO:0000256" key="5">
    <source>
        <dbReference type="ARBA" id="ARBA00022691"/>
    </source>
</evidence>
<gene>
    <name evidence="11" type="ORF">FFL01_18460</name>
</gene>
<dbReference type="STRING" id="983.SAMN05443543_11093"/>
<comment type="caution">
    <text evidence="6">Lacks conserved residue(s) required for the propagation of feature annotation.</text>
</comment>
<evidence type="ECO:0000256" key="4">
    <source>
        <dbReference type="ARBA" id="ARBA00022679"/>
    </source>
</evidence>
<evidence type="ECO:0000256" key="1">
    <source>
        <dbReference type="ARBA" id="ARBA00001541"/>
    </source>
</evidence>
<dbReference type="Gene3D" id="3.30.450.20">
    <property type="entry name" value="PAS domain"/>
    <property type="match status" value="1"/>
</dbReference>
<dbReference type="PANTHER" id="PTHR24422">
    <property type="entry name" value="CHEMOTAXIS PROTEIN METHYLTRANSFERASE"/>
    <property type="match status" value="1"/>
</dbReference>
<evidence type="ECO:0000256" key="2">
    <source>
        <dbReference type="ARBA" id="ARBA00012534"/>
    </source>
</evidence>
<dbReference type="AlphaFoldDB" id="A0A4Y4AZJ1"/>
<evidence type="ECO:0000259" key="9">
    <source>
        <dbReference type="PROSITE" id="PS50122"/>
    </source>
</evidence>
<comment type="catalytic activity">
    <reaction evidence="1">
        <text>L-glutamyl-[protein] + S-adenosyl-L-methionine = [protein]-L-glutamate 5-O-methyl ester + S-adenosyl-L-homocysteine</text>
        <dbReference type="Rhea" id="RHEA:24452"/>
        <dbReference type="Rhea" id="RHEA-COMP:10208"/>
        <dbReference type="Rhea" id="RHEA-COMP:10311"/>
        <dbReference type="ChEBI" id="CHEBI:29973"/>
        <dbReference type="ChEBI" id="CHEBI:57856"/>
        <dbReference type="ChEBI" id="CHEBI:59789"/>
        <dbReference type="ChEBI" id="CHEBI:82795"/>
        <dbReference type="EC" id="2.1.1.80"/>
    </reaction>
</comment>
<comment type="caution">
    <text evidence="11">The sequence shown here is derived from an EMBL/GenBank/DDBJ whole genome shotgun (WGS) entry which is preliminary data.</text>
</comment>
<dbReference type="Gene3D" id="1.10.287.130">
    <property type="match status" value="1"/>
</dbReference>
<dbReference type="Gene3D" id="3.30.565.10">
    <property type="entry name" value="Histidine kinase-like ATPase, C-terminal domain"/>
    <property type="match status" value="1"/>
</dbReference>
<evidence type="ECO:0000256" key="3">
    <source>
        <dbReference type="ARBA" id="ARBA00022603"/>
    </source>
</evidence>
<dbReference type="InterPro" id="IPR000780">
    <property type="entry name" value="CheR_MeTrfase"/>
</dbReference>
<keyword evidence="12" id="KW-1185">Reference proteome</keyword>
<protein>
    <recommendedName>
        <fullName evidence="2">protein-glutamate O-methyltransferase</fullName>
        <ecNumber evidence="2">2.1.1.80</ecNumber>
    </recommendedName>
</protein>
<feature type="coiled-coil region" evidence="7">
    <location>
        <begin position="658"/>
        <end position="685"/>
    </location>
</feature>
<dbReference type="InterPro" id="IPR036804">
    <property type="entry name" value="CheR_N_sf"/>
</dbReference>
<dbReference type="SUPFAM" id="SSF55874">
    <property type="entry name" value="ATPase domain of HSP90 chaperone/DNA topoisomerase II/histidine kinase"/>
    <property type="match status" value="1"/>
</dbReference>
<keyword evidence="5" id="KW-0949">S-adenosyl-L-methionine</keyword>
<dbReference type="Pfam" id="PF03705">
    <property type="entry name" value="CheR_N"/>
    <property type="match status" value="1"/>
</dbReference>
<dbReference type="SUPFAM" id="SSF53335">
    <property type="entry name" value="S-adenosyl-L-methionine-dependent methyltransferases"/>
    <property type="match status" value="1"/>
</dbReference>
<dbReference type="InterPro" id="IPR050903">
    <property type="entry name" value="Bact_Chemotaxis_MeTrfase"/>
</dbReference>
<dbReference type="Pfam" id="PF01339">
    <property type="entry name" value="CheB_methylest"/>
    <property type="match status" value="1"/>
</dbReference>
<dbReference type="GO" id="GO:0008984">
    <property type="term" value="F:protein-glutamate methylesterase activity"/>
    <property type="evidence" value="ECO:0007669"/>
    <property type="project" value="InterPro"/>
</dbReference>
<dbReference type="Gene3D" id="1.10.155.10">
    <property type="entry name" value="Chemotaxis receptor methyltransferase CheR, N-terminal domain"/>
    <property type="match status" value="1"/>
</dbReference>
<dbReference type="Gene3D" id="3.40.50.150">
    <property type="entry name" value="Vaccinia Virus protein VP39"/>
    <property type="match status" value="1"/>
</dbReference>
<evidence type="ECO:0000256" key="6">
    <source>
        <dbReference type="PROSITE-ProRule" id="PRU00050"/>
    </source>
</evidence>
<sequence length="1058" mass="122012">MEILVTKEVHTNISNFSVVGIGVSIGALDILKKILSDIPQDSGIAYIIVRHTLDLPTNLSEILASHTEIPVNEIINEVNLEPNHIYVMPENNVLITLNGVLKLKHYTRNERQNNSIDVFFESLAEVYKSALTGLMLLSDSNFESVRGFKKVKEEGGITIIQNPKKAVFRGITQHLKDIYMVDYVMTTDNFPFELLQIQKKYLTEFDNEEENILQNEKEFLTQIIELIAEKSGHDFSNYKQANLKRRIAIRMAVLQKSTLQSYYNSLQHNKTEQDILFNDFLIPVTYFFKDPNYFKYLTDVVFPSLISNIANNTLRIWIVGCATGEETYSLAISLQEYLLKNNHHAVKVQIFASDLSEKAIIKARAGIYSNFDVQQIDKERLQNYFVKNNREYRVCKIIRDMCVFAVHNFVKDPPFAKMDFINCHNVLKYFNPFLQNKALVSFFYSLNDKGILFLGKSETVNHAEDLFENLEKEETIYIRKGIPGQNVSETLLAVQNNSPEKVSEFRKKTETDFQKIVSDLLFSKYTPVCVVIDENLEIVHFHGDTSPFLSPSQGKPSFNILKMTDEEVGLQLQDAILKAKTQKINIRKENIEVGKKHDTISFEIVVLENDYQHLVIIFYKESAQNIKKNKSENVITSKELKQSPVINSDNLFFTDEILKAKNQELASTKEELSCINTELKESQKELRRALDYGEAIINTIHEPLLIMDSYFFIKNANPAFYECFKTTETEIEDHSFFEIGNCQWNIPEFKEQVSKILDHQLIIEQNKVEVVCDGIGKKIMLINARPIQTSNESDILLTFNDITELVHVNEILMAKKAEIQKYNTQLEAFTTAASDVLHEPLRKIHMFSKRTFDNENNISELGRHYLERIQYLITNMSQLIDDVINYSRVNFLEREYKKTDLNKLFKKIIRDLKDIITEKNAKILVTHLPVLNIIPQQIQQLFSNLIINSIVFSEEGEDPRIKIESQSASSEEIIALDGNLDMDYVKICVIDNGIGFEKDYETKVFEPFYRLHHDNQFKGSGLGLTLAKKIMANHRGFIKASSEKNRGTTMMIYIPLLN</sequence>
<dbReference type="PRINTS" id="PR00996">
    <property type="entry name" value="CHERMTFRASE"/>
</dbReference>
<dbReference type="InterPro" id="IPR035965">
    <property type="entry name" value="PAS-like_dom_sf"/>
</dbReference>
<dbReference type="SUPFAM" id="SSF55785">
    <property type="entry name" value="PYP-like sensor domain (PAS domain)"/>
    <property type="match status" value="1"/>
</dbReference>
<dbReference type="PROSITE" id="PS50109">
    <property type="entry name" value="HIS_KIN"/>
    <property type="match status" value="1"/>
</dbReference>
<evidence type="ECO:0000313" key="12">
    <source>
        <dbReference type="Proteomes" id="UP000316775"/>
    </source>
</evidence>
<dbReference type="InterPro" id="IPR036097">
    <property type="entry name" value="HisK_dim/P_sf"/>
</dbReference>
<dbReference type="Proteomes" id="UP000316775">
    <property type="component" value="Unassembled WGS sequence"/>
</dbReference>
<accession>A0A4Y4AZJ1</accession>
<dbReference type="SUPFAM" id="SSF52738">
    <property type="entry name" value="Methylesterase CheB, C-terminal domain"/>
    <property type="match status" value="1"/>
</dbReference>
<dbReference type="InterPro" id="IPR005467">
    <property type="entry name" value="His_kinase_dom"/>
</dbReference>
<keyword evidence="4" id="KW-0808">Transferase</keyword>
<dbReference type="GO" id="GO:0008983">
    <property type="term" value="F:protein-glutamate O-methyltransferase activity"/>
    <property type="evidence" value="ECO:0007669"/>
    <property type="project" value="UniProtKB-EC"/>
</dbReference>
<dbReference type="InterPro" id="IPR003594">
    <property type="entry name" value="HATPase_dom"/>
</dbReference>
<dbReference type="GO" id="GO:0032259">
    <property type="term" value="P:methylation"/>
    <property type="evidence" value="ECO:0007669"/>
    <property type="project" value="UniProtKB-KW"/>
</dbReference>
<proteinExistence type="predicted"/>
<dbReference type="SMART" id="SM00387">
    <property type="entry name" value="HATPase_c"/>
    <property type="match status" value="1"/>
</dbReference>
<dbReference type="InterPro" id="IPR035909">
    <property type="entry name" value="CheB_C"/>
</dbReference>
<dbReference type="InterPro" id="IPR000673">
    <property type="entry name" value="Sig_transdc_resp-reg_Me-estase"/>
</dbReference>
<dbReference type="Gene3D" id="3.40.50.180">
    <property type="entry name" value="Methylesterase CheB, C-terminal domain"/>
    <property type="match status" value="1"/>
</dbReference>
<organism evidence="11 12">
    <name type="scientific">Flavobacterium flevense</name>
    <dbReference type="NCBI Taxonomy" id="983"/>
    <lineage>
        <taxon>Bacteria</taxon>
        <taxon>Pseudomonadati</taxon>
        <taxon>Bacteroidota</taxon>
        <taxon>Flavobacteriia</taxon>
        <taxon>Flavobacteriales</taxon>
        <taxon>Flavobacteriaceae</taxon>
        <taxon>Flavobacterium</taxon>
    </lineage>
</organism>
<reference evidence="11 12" key="1">
    <citation type="submission" date="2019-06" db="EMBL/GenBank/DDBJ databases">
        <title>Whole genome shotgun sequence of Flavobacterium flevense NBRC 14960.</title>
        <authorList>
            <person name="Hosoyama A."/>
            <person name="Uohara A."/>
            <person name="Ohji S."/>
            <person name="Ichikawa N."/>
        </authorList>
    </citation>
    <scope>NUCLEOTIDE SEQUENCE [LARGE SCALE GENOMIC DNA]</scope>
    <source>
        <strain evidence="11 12">NBRC 14960</strain>
    </source>
</reference>
<dbReference type="PROSITE" id="PS50122">
    <property type="entry name" value="CHEB"/>
    <property type="match status" value="1"/>
</dbReference>
<dbReference type="PROSITE" id="PS50123">
    <property type="entry name" value="CHER"/>
    <property type="match status" value="1"/>
</dbReference>
<dbReference type="OrthoDB" id="9816309at2"/>
<evidence type="ECO:0000313" key="11">
    <source>
        <dbReference type="EMBL" id="GEC72307.1"/>
    </source>
</evidence>
<dbReference type="InterPro" id="IPR036890">
    <property type="entry name" value="HATPase_C_sf"/>
</dbReference>
<dbReference type="SMART" id="SM00138">
    <property type="entry name" value="MeTrc"/>
    <property type="match status" value="1"/>
</dbReference>